<keyword evidence="2" id="KW-0808">Transferase</keyword>
<dbReference type="InterPro" id="IPR029057">
    <property type="entry name" value="PRTase-like"/>
</dbReference>
<dbReference type="Pfam" id="PF00156">
    <property type="entry name" value="Pribosyltran"/>
    <property type="match status" value="1"/>
</dbReference>
<dbReference type="EMBL" id="PEBW01000003">
    <property type="protein sequence ID" value="PTQ52202.1"/>
    <property type="molecule type" value="Genomic_DNA"/>
</dbReference>
<dbReference type="SUPFAM" id="SSF53271">
    <property type="entry name" value="PRTase-like"/>
    <property type="match status" value="1"/>
</dbReference>
<dbReference type="GO" id="GO:0016740">
    <property type="term" value="F:transferase activity"/>
    <property type="evidence" value="ECO:0007669"/>
    <property type="project" value="UniProtKB-KW"/>
</dbReference>
<dbReference type="InterPro" id="IPR000836">
    <property type="entry name" value="PRTase_dom"/>
</dbReference>
<sequence>MAAGWNRPLFRDREEAGKRLSAELQRRFPRLTARNALLLAIPRGGVEVAAAIAAVLGIPLDVLVVRKIGAPFHPELAVGAVGPDGRRVLNRDVIRQLGLREEDFAEQEKRARAELAARLRLYGFRGLPSPHPTYCIVVDDGIATGATAKSALLWLRQAAPASRSILAAPVAPPDTVEELRPYADDILVLATPSPFGAVGAYYERFPQVSDERVLDLLLRYRNGTEPRPTP</sequence>
<dbReference type="Proteomes" id="UP000244016">
    <property type="component" value="Unassembled WGS sequence"/>
</dbReference>
<feature type="domain" description="Phosphoribosyltransferase" evidence="1">
    <location>
        <begin position="16"/>
        <end position="185"/>
    </location>
</feature>
<proteinExistence type="predicted"/>
<evidence type="ECO:0000313" key="3">
    <source>
        <dbReference type="Proteomes" id="UP000244016"/>
    </source>
</evidence>
<evidence type="ECO:0000259" key="1">
    <source>
        <dbReference type="Pfam" id="PF00156"/>
    </source>
</evidence>
<dbReference type="Gene3D" id="3.30.1310.20">
    <property type="entry name" value="PRTase-like"/>
    <property type="match status" value="1"/>
</dbReference>
<name>A0A2T5G7Q3_9BACL</name>
<reference evidence="2 3" key="1">
    <citation type="submission" date="2017-08" db="EMBL/GenBank/DDBJ databases">
        <title>Burning lignite coal seam in the remote Altai Mountains harbors a hydrogen-driven thermophilic microbial community.</title>
        <authorList>
            <person name="Kadnikov V.V."/>
            <person name="Mardanov A.V."/>
            <person name="Ivasenko D."/>
            <person name="Beletsky A.V."/>
            <person name="Karnachuk O.V."/>
            <person name="Ravin N.V."/>
        </authorList>
    </citation>
    <scope>NUCLEOTIDE SEQUENCE [LARGE SCALE GENOMIC DNA]</scope>
    <source>
        <strain evidence="2">AL31</strain>
    </source>
</reference>
<dbReference type="Gene3D" id="3.40.50.2020">
    <property type="match status" value="1"/>
</dbReference>
<protein>
    <submittedName>
        <fullName evidence="2">Phosphoribosyl transferase domain protein</fullName>
    </submittedName>
</protein>
<dbReference type="CDD" id="cd06223">
    <property type="entry name" value="PRTases_typeI"/>
    <property type="match status" value="1"/>
</dbReference>
<evidence type="ECO:0000313" key="2">
    <source>
        <dbReference type="EMBL" id="PTQ52202.1"/>
    </source>
</evidence>
<gene>
    <name evidence="2" type="ORF">BLITH_1169</name>
</gene>
<comment type="caution">
    <text evidence="2">The sequence shown here is derived from an EMBL/GenBank/DDBJ whole genome shotgun (WGS) entry which is preliminary data.</text>
</comment>
<dbReference type="AlphaFoldDB" id="A0A2T5G7Q3"/>
<organism evidence="2 3">
    <name type="scientific">Brockia lithotrophica</name>
    <dbReference type="NCBI Taxonomy" id="933949"/>
    <lineage>
        <taxon>Bacteria</taxon>
        <taxon>Bacillati</taxon>
        <taxon>Bacillota</taxon>
        <taxon>Bacilli</taxon>
        <taxon>Bacillales</taxon>
        <taxon>Bacillales Family X. Incertae Sedis</taxon>
        <taxon>Brockia</taxon>
    </lineage>
</organism>
<accession>A0A2T5G7Q3</accession>